<reference evidence="1 2" key="1">
    <citation type="submission" date="2018-10" db="EMBL/GenBank/DDBJ databases">
        <title>Comparative analysis of microorganisms from saline springs in Andes Mountain Range, Colombia.</title>
        <authorList>
            <person name="Rubin E."/>
        </authorList>
    </citation>
    <scope>NUCLEOTIDE SEQUENCE [LARGE SCALE GENOMIC DNA]</scope>
    <source>
        <strain evidence="1 2">USBA 36</strain>
    </source>
</reference>
<sequence>MDSIQHKELAALHRFWQGLSKDGRLPARHDFLAEDLADWIGHISLLEVERDPLRFRFVLHGGHFTLLSGLSLAGRYLEEGLTPRYRDEVLACYREAVETRQAVYRHYSDHSLPWRELDRVILPLADDGVTVDRVMVGLYTLADPPSQGGSRLLSRRN</sequence>
<dbReference type="EMBL" id="RBIG01000002">
    <property type="protein sequence ID" value="RKQ70188.1"/>
    <property type="molecule type" value="Genomic_DNA"/>
</dbReference>
<dbReference type="OrthoDB" id="8479148at2"/>
<protein>
    <submittedName>
        <fullName evidence="1">PAS domain-containing protein</fullName>
    </submittedName>
</protein>
<dbReference type="Pfam" id="PF07310">
    <property type="entry name" value="PAS_5"/>
    <property type="match status" value="1"/>
</dbReference>
<accession>A0A420WGR2</accession>
<evidence type="ECO:0000313" key="2">
    <source>
        <dbReference type="Proteomes" id="UP000277424"/>
    </source>
</evidence>
<dbReference type="Proteomes" id="UP000277424">
    <property type="component" value="Unassembled WGS sequence"/>
</dbReference>
<organism evidence="1 2">
    <name type="scientific">Oceanibaculum indicum</name>
    <dbReference type="NCBI Taxonomy" id="526216"/>
    <lineage>
        <taxon>Bacteria</taxon>
        <taxon>Pseudomonadati</taxon>
        <taxon>Pseudomonadota</taxon>
        <taxon>Alphaproteobacteria</taxon>
        <taxon>Rhodospirillales</taxon>
        <taxon>Oceanibaculaceae</taxon>
        <taxon>Oceanibaculum</taxon>
    </lineage>
</organism>
<evidence type="ECO:0000313" key="1">
    <source>
        <dbReference type="EMBL" id="RKQ70188.1"/>
    </source>
</evidence>
<dbReference type="InterPro" id="IPR009922">
    <property type="entry name" value="DUF1457"/>
</dbReference>
<name>A0A420WGR2_9PROT</name>
<dbReference type="AlphaFoldDB" id="A0A420WGR2"/>
<comment type="caution">
    <text evidence="1">The sequence shown here is derived from an EMBL/GenBank/DDBJ whole genome shotgun (WGS) entry which is preliminary data.</text>
</comment>
<dbReference type="RefSeq" id="WP_008945386.1">
    <property type="nucleotide sequence ID" value="NZ_RBIG01000002.1"/>
</dbReference>
<proteinExistence type="predicted"/>
<gene>
    <name evidence="1" type="ORF">BCL74_2129</name>
</gene>